<feature type="domain" description="Atg6/beclin coiled-coil" evidence="4">
    <location>
        <begin position="134"/>
        <end position="260"/>
    </location>
</feature>
<dbReference type="AlphaFoldDB" id="A0A2P2HZR8"/>
<comment type="similarity">
    <text evidence="1">Belongs to the beclin family.</text>
</comment>
<name>A0A2P2HZR8_9CRUS</name>
<feature type="domain" description="Atg6 BARA" evidence="3">
    <location>
        <begin position="263"/>
        <end position="442"/>
    </location>
</feature>
<organism evidence="5">
    <name type="scientific">Hirondellea gigas</name>
    <dbReference type="NCBI Taxonomy" id="1518452"/>
    <lineage>
        <taxon>Eukaryota</taxon>
        <taxon>Metazoa</taxon>
        <taxon>Ecdysozoa</taxon>
        <taxon>Arthropoda</taxon>
        <taxon>Crustacea</taxon>
        <taxon>Multicrustacea</taxon>
        <taxon>Malacostraca</taxon>
        <taxon>Eumalacostraca</taxon>
        <taxon>Peracarida</taxon>
        <taxon>Amphipoda</taxon>
        <taxon>Amphilochidea</taxon>
        <taxon>Lysianassida</taxon>
        <taxon>Lysianassidira</taxon>
        <taxon>Lysianassoidea</taxon>
        <taxon>Lysianassidae</taxon>
        <taxon>Hirondellea</taxon>
    </lineage>
</organism>
<dbReference type="Gene3D" id="1.10.418.40">
    <property type="entry name" value="Autophagy protein 6/Beclin 1"/>
    <property type="match status" value="1"/>
</dbReference>
<dbReference type="PANTHER" id="PTHR12768:SF4">
    <property type="entry name" value="BECLIN-1"/>
    <property type="match status" value="1"/>
</dbReference>
<dbReference type="InterPro" id="IPR038274">
    <property type="entry name" value="Atg6/Beclin_C_sf"/>
</dbReference>
<evidence type="ECO:0000259" key="3">
    <source>
        <dbReference type="Pfam" id="PF04111"/>
    </source>
</evidence>
<evidence type="ECO:0000259" key="4">
    <source>
        <dbReference type="Pfam" id="PF17675"/>
    </source>
</evidence>
<dbReference type="GO" id="GO:0034272">
    <property type="term" value="C:phosphatidylinositol 3-kinase complex, class III, type II"/>
    <property type="evidence" value="ECO:0007669"/>
    <property type="project" value="TreeGrafter"/>
</dbReference>
<dbReference type="GO" id="GO:0000045">
    <property type="term" value="P:autophagosome assembly"/>
    <property type="evidence" value="ECO:0007669"/>
    <property type="project" value="TreeGrafter"/>
</dbReference>
<feature type="coiled-coil region" evidence="2">
    <location>
        <begin position="176"/>
        <end position="221"/>
    </location>
</feature>
<sequence>MDPKVTINYPCSKCEAPIQLDASFAHMSEHTKAEIALPVFRGHEFVLPSDDEAAAGYIDKIVQPLTLSANSCSTDAFLLHSNITGLDERFVSSSVHGYTILGCPPRNSNERTPALKVTSELLDLASTNSNLDHPLCEECTDALLQQVDKQLTFTAAKARSYTQLLDQLKNTRAPNIEHLELQLKELELEEKELEAEVQEILAEQEEVKKTLEEKRQQAIVLADEEERYLIECCKQRSLWFDAEEERISFHNQKVHSQLQLEKLKQTNIFNIAFHIWKDDHISTINNFRLGRLPTMQVSWTEINAALGQMALLLCSIARKFQLNFSKYEIVPYGNHSYVKVKGPENRILPLYHYSVIKMMVINTSFDLAMVAFLECFVELVQHLERRSNTTLSLPYPINKHLLEDPQAGARYSIKTQFNPDEQWTKALKFLLTNLKWALTWVSAPALCQPSIPAASRDVSSRMQSSATRHSAVAQRR</sequence>
<evidence type="ECO:0000256" key="1">
    <source>
        <dbReference type="ARBA" id="ARBA00005965"/>
    </source>
</evidence>
<dbReference type="GO" id="GO:0034271">
    <property type="term" value="C:phosphatidylinositol 3-kinase complex, class III, type I"/>
    <property type="evidence" value="ECO:0007669"/>
    <property type="project" value="TreeGrafter"/>
</dbReference>
<dbReference type="Pfam" id="PF04111">
    <property type="entry name" value="APG6"/>
    <property type="match status" value="1"/>
</dbReference>
<reference evidence="5" key="1">
    <citation type="journal article" date="2018" name="Biosci. Biotechnol. Biochem.">
        <title>Polysaccharide hydrolase of the hadal zone amphipods Hirondellea gigas.</title>
        <authorList>
            <person name="Kobayashi H."/>
            <person name="Nagahama T."/>
            <person name="Arai W."/>
            <person name="Sasagawa Y."/>
            <person name="Umeda M."/>
            <person name="Hayashi T."/>
            <person name="Nikaido I."/>
            <person name="Watanabe H."/>
            <person name="Oguri K."/>
            <person name="Kitazato H."/>
            <person name="Fujioka K."/>
            <person name="Kido Y."/>
            <person name="Takami H."/>
        </authorList>
    </citation>
    <scope>NUCLEOTIDE SEQUENCE</scope>
    <source>
        <tissue evidence="5">Whole body</tissue>
    </source>
</reference>
<dbReference type="GO" id="GO:0045324">
    <property type="term" value="P:late endosome to vacuole transport"/>
    <property type="evidence" value="ECO:0007669"/>
    <property type="project" value="TreeGrafter"/>
</dbReference>
<dbReference type="PANTHER" id="PTHR12768">
    <property type="entry name" value="BECLIN 1"/>
    <property type="match status" value="1"/>
</dbReference>
<dbReference type="Pfam" id="PF17675">
    <property type="entry name" value="APG6_N"/>
    <property type="match status" value="1"/>
</dbReference>
<dbReference type="GO" id="GO:0000407">
    <property type="term" value="C:phagophore assembly site"/>
    <property type="evidence" value="ECO:0007669"/>
    <property type="project" value="TreeGrafter"/>
</dbReference>
<dbReference type="InterPro" id="IPR041691">
    <property type="entry name" value="Atg6/beclin_CC"/>
</dbReference>
<dbReference type="EMBL" id="IACF01001578">
    <property type="protein sequence ID" value="LAB67271.1"/>
    <property type="molecule type" value="mRNA"/>
</dbReference>
<keyword evidence="2" id="KW-0175">Coiled coil</keyword>
<dbReference type="GO" id="GO:0000423">
    <property type="term" value="P:mitophagy"/>
    <property type="evidence" value="ECO:0007669"/>
    <property type="project" value="TreeGrafter"/>
</dbReference>
<evidence type="ECO:0000256" key="2">
    <source>
        <dbReference type="SAM" id="Coils"/>
    </source>
</evidence>
<dbReference type="InterPro" id="IPR040455">
    <property type="entry name" value="Atg6_BARA"/>
</dbReference>
<evidence type="ECO:0000313" key="5">
    <source>
        <dbReference type="EMBL" id="LAB67271.1"/>
    </source>
</evidence>
<dbReference type="GO" id="GO:0043548">
    <property type="term" value="F:phosphatidylinositol 3-kinase binding"/>
    <property type="evidence" value="ECO:0007669"/>
    <property type="project" value="TreeGrafter"/>
</dbReference>
<dbReference type="InterPro" id="IPR007243">
    <property type="entry name" value="Atg6/Beclin"/>
</dbReference>
<proteinExistence type="evidence at transcript level"/>
<dbReference type="Gene3D" id="6.10.250.3110">
    <property type="match status" value="1"/>
</dbReference>
<dbReference type="GO" id="GO:0006995">
    <property type="term" value="P:cellular response to nitrogen starvation"/>
    <property type="evidence" value="ECO:0007669"/>
    <property type="project" value="TreeGrafter"/>
</dbReference>
<dbReference type="GO" id="GO:0030674">
    <property type="term" value="F:protein-macromolecule adaptor activity"/>
    <property type="evidence" value="ECO:0007669"/>
    <property type="project" value="TreeGrafter"/>
</dbReference>
<protein>
    <submittedName>
        <fullName evidence="5">Beclin-1-like protein</fullName>
    </submittedName>
</protein>
<accession>A0A2P2HZR8</accession>